<organism evidence="4 5">
    <name type="scientific">Pallidibacillus pasinlerensis</name>
    <dbReference type="NCBI Taxonomy" id="2703818"/>
    <lineage>
        <taxon>Bacteria</taxon>
        <taxon>Bacillati</taxon>
        <taxon>Bacillota</taxon>
        <taxon>Bacilli</taxon>
        <taxon>Bacillales</taxon>
        <taxon>Bacillaceae</taxon>
        <taxon>Pallidibacillus</taxon>
    </lineage>
</organism>
<protein>
    <submittedName>
        <fullName evidence="4">M23 family metallopeptidase</fullName>
    </submittedName>
</protein>
<feature type="compositionally biased region" description="Acidic residues" evidence="1">
    <location>
        <begin position="235"/>
        <end position="277"/>
    </location>
</feature>
<dbReference type="Proteomes" id="UP000743899">
    <property type="component" value="Unassembled WGS sequence"/>
</dbReference>
<dbReference type="Pfam" id="PF01551">
    <property type="entry name" value="Peptidase_M23"/>
    <property type="match status" value="1"/>
</dbReference>
<accession>A0ABW9ZYP2</accession>
<evidence type="ECO:0000259" key="3">
    <source>
        <dbReference type="Pfam" id="PF01551"/>
    </source>
</evidence>
<dbReference type="EMBL" id="JAACYS010000002">
    <property type="protein sequence ID" value="NCU16280.1"/>
    <property type="molecule type" value="Genomic_DNA"/>
</dbReference>
<evidence type="ECO:0000313" key="5">
    <source>
        <dbReference type="Proteomes" id="UP000743899"/>
    </source>
</evidence>
<comment type="caution">
    <text evidence="4">The sequence shown here is derived from an EMBL/GenBank/DDBJ whole genome shotgun (WGS) entry which is preliminary data.</text>
</comment>
<evidence type="ECO:0000256" key="1">
    <source>
        <dbReference type="SAM" id="MobiDB-lite"/>
    </source>
</evidence>
<keyword evidence="2" id="KW-0812">Transmembrane</keyword>
<dbReference type="InterPro" id="IPR011055">
    <property type="entry name" value="Dup_hybrid_motif"/>
</dbReference>
<dbReference type="PANTHER" id="PTHR21666:SF291">
    <property type="entry name" value="STAGE II SPORULATION PROTEIN Q"/>
    <property type="match status" value="1"/>
</dbReference>
<feature type="transmembrane region" description="Helical" evidence="2">
    <location>
        <begin position="24"/>
        <end position="43"/>
    </location>
</feature>
<feature type="domain" description="M23ase beta-sheet core" evidence="3">
    <location>
        <begin position="121"/>
        <end position="218"/>
    </location>
</feature>
<keyword evidence="2" id="KW-1133">Transmembrane helix</keyword>
<dbReference type="PANTHER" id="PTHR21666">
    <property type="entry name" value="PEPTIDASE-RELATED"/>
    <property type="match status" value="1"/>
</dbReference>
<gene>
    <name evidence="4" type="ORF">GW534_00625</name>
</gene>
<dbReference type="SUPFAM" id="SSF51261">
    <property type="entry name" value="Duplicated hybrid motif"/>
    <property type="match status" value="1"/>
</dbReference>
<evidence type="ECO:0000313" key="4">
    <source>
        <dbReference type="EMBL" id="NCU16280.1"/>
    </source>
</evidence>
<dbReference type="InterPro" id="IPR050570">
    <property type="entry name" value="Cell_wall_metabolism_enzyme"/>
</dbReference>
<dbReference type="InterPro" id="IPR016047">
    <property type="entry name" value="M23ase_b-sheet_dom"/>
</dbReference>
<proteinExistence type="predicted"/>
<keyword evidence="5" id="KW-1185">Reference proteome</keyword>
<name>A0ABW9ZYP2_9BACI</name>
<feature type="region of interest" description="Disordered" evidence="1">
    <location>
        <begin position="228"/>
        <end position="277"/>
    </location>
</feature>
<sequence length="277" mass="30936">MREEEKKRSSRKIGMKNFFKKKRVFPAIYIGAAAILLTTFLVWQARTPDNVEQPDFSYEENAERQIADEDALEVGKPVEDFSWPVANEDDIEVVTYFYDTTASDEEQEAAIIYDGNNFYPSTGIAIAAKDGETFDVQAAMSGKVKAVKEDTVLGNVVVIEHAEGIETVYQSLQNVNVTEGDEVKQGEVVGKAGRSLLNEEAGIHAHFEIRKDGVPVNPLNYFKKSLTTLQNQEVTEGEEADEDASEETEEQDETGTSEEDSSNEDEENRDANENDQE</sequence>
<dbReference type="CDD" id="cd12797">
    <property type="entry name" value="M23_peptidase"/>
    <property type="match status" value="1"/>
</dbReference>
<keyword evidence="2" id="KW-0472">Membrane</keyword>
<reference evidence="4 5" key="1">
    <citation type="submission" date="2020-01" db="EMBL/GenBank/DDBJ databases">
        <title>A novel Bacillus sp. from Pasinler.</title>
        <authorList>
            <person name="Adiguzel A."/>
            <person name="Ay H."/>
            <person name="Baltaci M.O."/>
        </authorList>
    </citation>
    <scope>NUCLEOTIDE SEQUENCE [LARGE SCALE GENOMIC DNA]</scope>
    <source>
        <strain evidence="4 5">P1</strain>
    </source>
</reference>
<dbReference type="Gene3D" id="2.70.70.10">
    <property type="entry name" value="Glucose Permease (Domain IIA)"/>
    <property type="match status" value="1"/>
</dbReference>
<evidence type="ECO:0000256" key="2">
    <source>
        <dbReference type="SAM" id="Phobius"/>
    </source>
</evidence>